<comment type="caution">
    <text evidence="2">The sequence shown here is derived from an EMBL/GenBank/DDBJ whole genome shotgun (WGS) entry which is preliminary data.</text>
</comment>
<organism evidence="2 3">
    <name type="scientific">Tenebrio molitor</name>
    <name type="common">Yellow mealworm beetle</name>
    <dbReference type="NCBI Taxonomy" id="7067"/>
    <lineage>
        <taxon>Eukaryota</taxon>
        <taxon>Metazoa</taxon>
        <taxon>Ecdysozoa</taxon>
        <taxon>Arthropoda</taxon>
        <taxon>Hexapoda</taxon>
        <taxon>Insecta</taxon>
        <taxon>Pterygota</taxon>
        <taxon>Neoptera</taxon>
        <taxon>Endopterygota</taxon>
        <taxon>Coleoptera</taxon>
        <taxon>Polyphaga</taxon>
        <taxon>Cucujiformia</taxon>
        <taxon>Tenebrionidae</taxon>
        <taxon>Tenebrio</taxon>
    </lineage>
</organism>
<gene>
    <name evidence="2" type="ORF">GEV33_003879</name>
</gene>
<reference evidence="2" key="2">
    <citation type="submission" date="2021-08" db="EMBL/GenBank/DDBJ databases">
        <authorList>
            <person name="Eriksson T."/>
        </authorList>
    </citation>
    <scope>NUCLEOTIDE SEQUENCE</scope>
    <source>
        <strain evidence="2">Stoneville</strain>
        <tissue evidence="2">Whole head</tissue>
    </source>
</reference>
<dbReference type="EMBL" id="JABDTM020016320">
    <property type="protein sequence ID" value="KAH0818912.1"/>
    <property type="molecule type" value="Genomic_DNA"/>
</dbReference>
<evidence type="ECO:0000313" key="2">
    <source>
        <dbReference type="EMBL" id="KAH0818912.1"/>
    </source>
</evidence>
<evidence type="ECO:0000256" key="1">
    <source>
        <dbReference type="SAM" id="MobiDB-lite"/>
    </source>
</evidence>
<protein>
    <submittedName>
        <fullName evidence="2">Uncharacterized protein</fullName>
    </submittedName>
</protein>
<dbReference type="AlphaFoldDB" id="A0A8J6HQU2"/>
<reference evidence="2" key="1">
    <citation type="journal article" date="2020" name="J Insects Food Feed">
        <title>The yellow mealworm (Tenebrio molitor) genome: a resource for the emerging insects as food and feed industry.</title>
        <authorList>
            <person name="Eriksson T."/>
            <person name="Andere A."/>
            <person name="Kelstrup H."/>
            <person name="Emery V."/>
            <person name="Picard C."/>
        </authorList>
    </citation>
    <scope>NUCLEOTIDE SEQUENCE</scope>
    <source>
        <strain evidence="2">Stoneville</strain>
        <tissue evidence="2">Whole head</tissue>
    </source>
</reference>
<evidence type="ECO:0000313" key="3">
    <source>
        <dbReference type="Proteomes" id="UP000719412"/>
    </source>
</evidence>
<feature type="compositionally biased region" description="Basic and acidic residues" evidence="1">
    <location>
        <begin position="95"/>
        <end position="108"/>
    </location>
</feature>
<proteinExistence type="predicted"/>
<dbReference type="Proteomes" id="UP000719412">
    <property type="component" value="Unassembled WGS sequence"/>
</dbReference>
<feature type="region of interest" description="Disordered" evidence="1">
    <location>
        <begin position="87"/>
        <end position="110"/>
    </location>
</feature>
<keyword evidence="3" id="KW-1185">Reference proteome</keyword>
<name>A0A8J6HQU2_TENMO</name>
<accession>A0A8J6HQU2</accession>
<sequence length="160" mass="17975">MRQVTARKVIAEIEERVFLIEPGLTRPTIRRRGVRNSVLHERHGFQLRELHQPGAAEWSARHLNITSFALTLSTTITRGRKIYGNKFFHNTTRGGEQKKGKKKPETRQRSLPQMVVGFHVVVYGVVVSSLSDLKSRAQPSQGCEMAKCSSKQHSGGSLVT</sequence>